<keyword evidence="1" id="KW-0602">Photosynthesis</keyword>
<sequence>MAKLSLTLACGPRPLALRRRLCAALLLSPLAAGQLLAAGPTAAPAGDPLARAALPARQPGRAVLLDVAYAGGTLVAVGERGIIARSTDEGRSWQQASVPASATLTAVSFQDDKHGVAVGHGGLVLATVDGGRSWQKRLDGHQVAQLMLASAERGGREPELAQARQLVADGPDKPLLALLRLDGRRILAVGAYNIVLQSDDDGRSWAVPDTPLDNPQGLHIYAARARGGRVLLAGEQGLILLSEDGGKRYQRLAAPYRGSFFTAEIAEDGGMWVAGLRGNVWHSRDGGAHWEVQRTLSQATVTHSLLLGGKPLLSTQSGQLLRQRDDTLVPLPGAPLPPIHAILPLRSGGVLALTAAGAIALPASAVQNFGSK</sequence>
<feature type="chain" id="PRO_5019264030" description="Photosynthesis system II assembly factor Ycf48/Hcf136-like domain-containing protein" evidence="3">
    <location>
        <begin position="38"/>
        <end position="372"/>
    </location>
</feature>
<comment type="caution">
    <text evidence="5">The sequence shown here is derived from an EMBL/GenBank/DDBJ whole genome shotgun (WGS) entry which is preliminary data.</text>
</comment>
<reference evidence="5 6" key="1">
    <citation type="submission" date="2018-09" db="EMBL/GenBank/DDBJ databases">
        <authorList>
            <person name="Zhu H."/>
        </authorList>
    </citation>
    <scope>NUCLEOTIDE SEQUENCE [LARGE SCALE GENOMIC DNA]</scope>
    <source>
        <strain evidence="5 6">K1S02-61</strain>
    </source>
</reference>
<dbReference type="OrthoDB" id="9767885at2"/>
<evidence type="ECO:0000256" key="1">
    <source>
        <dbReference type="ARBA" id="ARBA00022531"/>
    </source>
</evidence>
<dbReference type="GO" id="GO:0009523">
    <property type="term" value="C:photosystem II"/>
    <property type="evidence" value="ECO:0007669"/>
    <property type="project" value="UniProtKB-KW"/>
</dbReference>
<dbReference type="EMBL" id="QYUP01000055">
    <property type="protein sequence ID" value="RJG22707.1"/>
    <property type="molecule type" value="Genomic_DNA"/>
</dbReference>
<keyword evidence="3" id="KW-0732">Signal</keyword>
<dbReference type="GO" id="GO:0015979">
    <property type="term" value="P:photosynthesis"/>
    <property type="evidence" value="ECO:0007669"/>
    <property type="project" value="UniProtKB-KW"/>
</dbReference>
<dbReference type="SUPFAM" id="SSF110296">
    <property type="entry name" value="Oligoxyloglucan reducing end-specific cellobiohydrolase"/>
    <property type="match status" value="1"/>
</dbReference>
<dbReference type="InterPro" id="IPR028203">
    <property type="entry name" value="PSII_CF48-like_dom"/>
</dbReference>
<evidence type="ECO:0000313" key="5">
    <source>
        <dbReference type="EMBL" id="RJG22707.1"/>
    </source>
</evidence>
<evidence type="ECO:0000256" key="2">
    <source>
        <dbReference type="ARBA" id="ARBA00023276"/>
    </source>
</evidence>
<keyword evidence="6" id="KW-1185">Reference proteome</keyword>
<evidence type="ECO:0000259" key="4">
    <source>
        <dbReference type="Pfam" id="PF14870"/>
    </source>
</evidence>
<name>A0A418Y691_9BURK</name>
<accession>A0A418Y691</accession>
<dbReference type="Gene3D" id="2.130.10.10">
    <property type="entry name" value="YVTN repeat-like/Quinoprotein amine dehydrogenase"/>
    <property type="match status" value="2"/>
</dbReference>
<feature type="signal peptide" evidence="3">
    <location>
        <begin position="1"/>
        <end position="37"/>
    </location>
</feature>
<proteinExistence type="predicted"/>
<protein>
    <recommendedName>
        <fullName evidence="4">Photosynthesis system II assembly factor Ycf48/Hcf136-like domain-containing protein</fullName>
    </recommendedName>
</protein>
<keyword evidence="2" id="KW-0604">Photosystem II</keyword>
<dbReference type="PANTHER" id="PTHR47199:SF2">
    <property type="entry name" value="PHOTOSYSTEM II STABILITY_ASSEMBLY FACTOR HCF136, CHLOROPLASTIC"/>
    <property type="match status" value="1"/>
</dbReference>
<organism evidence="5 6">
    <name type="scientific">Massilia cavernae</name>
    <dbReference type="NCBI Taxonomy" id="2320864"/>
    <lineage>
        <taxon>Bacteria</taxon>
        <taxon>Pseudomonadati</taxon>
        <taxon>Pseudomonadota</taxon>
        <taxon>Betaproteobacteria</taxon>
        <taxon>Burkholderiales</taxon>
        <taxon>Oxalobacteraceae</taxon>
        <taxon>Telluria group</taxon>
        <taxon>Massilia</taxon>
    </lineage>
</organism>
<dbReference type="Proteomes" id="UP000284006">
    <property type="component" value="Unassembled WGS sequence"/>
</dbReference>
<dbReference type="InterPro" id="IPR015943">
    <property type="entry name" value="WD40/YVTN_repeat-like_dom_sf"/>
</dbReference>
<dbReference type="PANTHER" id="PTHR47199">
    <property type="entry name" value="PHOTOSYSTEM II STABILITY/ASSEMBLY FACTOR HCF136, CHLOROPLASTIC"/>
    <property type="match status" value="1"/>
</dbReference>
<dbReference type="AlphaFoldDB" id="A0A418Y691"/>
<gene>
    <name evidence="5" type="ORF">D3872_05060</name>
</gene>
<evidence type="ECO:0000313" key="6">
    <source>
        <dbReference type="Proteomes" id="UP000284006"/>
    </source>
</evidence>
<dbReference type="CDD" id="cd15482">
    <property type="entry name" value="Sialidase_non-viral"/>
    <property type="match status" value="1"/>
</dbReference>
<dbReference type="Pfam" id="PF14870">
    <property type="entry name" value="PSII_BNR"/>
    <property type="match status" value="1"/>
</dbReference>
<evidence type="ECO:0000256" key="3">
    <source>
        <dbReference type="SAM" id="SignalP"/>
    </source>
</evidence>
<feature type="domain" description="Photosynthesis system II assembly factor Ycf48/Hcf136-like" evidence="4">
    <location>
        <begin position="90"/>
        <end position="150"/>
    </location>
</feature>
<dbReference type="RefSeq" id="WP_119809766.1">
    <property type="nucleotide sequence ID" value="NZ_QYUP01000055.1"/>
</dbReference>